<protein>
    <submittedName>
        <fullName evidence="2">Uncharacterized protein</fullName>
    </submittedName>
</protein>
<dbReference type="EMBL" id="JACIDO010000008">
    <property type="protein sequence ID" value="MBB3937272.1"/>
    <property type="molecule type" value="Genomic_DNA"/>
</dbReference>
<evidence type="ECO:0000313" key="3">
    <source>
        <dbReference type="Proteomes" id="UP000531216"/>
    </source>
</evidence>
<feature type="transmembrane region" description="Helical" evidence="1">
    <location>
        <begin position="20"/>
        <end position="43"/>
    </location>
</feature>
<comment type="caution">
    <text evidence="2">The sequence shown here is derived from an EMBL/GenBank/DDBJ whole genome shotgun (WGS) entry which is preliminary data.</text>
</comment>
<sequence>MNAPNTGSGSPWLPLDKEPLTILLLAVAYIFGVAPLPAVNAIHADEANKVAMRPN</sequence>
<keyword evidence="3" id="KW-1185">Reference proteome</keyword>
<evidence type="ECO:0000256" key="1">
    <source>
        <dbReference type="SAM" id="Phobius"/>
    </source>
</evidence>
<keyword evidence="1" id="KW-0472">Membrane</keyword>
<name>A0A7W6C2I8_9HYPH</name>
<evidence type="ECO:0000313" key="2">
    <source>
        <dbReference type="EMBL" id="MBB3937272.1"/>
    </source>
</evidence>
<dbReference type="RefSeq" id="WP_183193310.1">
    <property type="nucleotide sequence ID" value="NZ_JACIDO010000008.1"/>
</dbReference>
<keyword evidence="1" id="KW-1133">Transmembrane helix</keyword>
<gene>
    <name evidence="2" type="ORF">GGR05_003438</name>
</gene>
<dbReference type="AlphaFoldDB" id="A0A7W6C2I8"/>
<accession>A0A7W6C2I8</accession>
<dbReference type="Proteomes" id="UP000531216">
    <property type="component" value="Unassembled WGS sequence"/>
</dbReference>
<keyword evidence="1" id="KW-0812">Transmembrane</keyword>
<reference evidence="2 3" key="1">
    <citation type="submission" date="2020-08" db="EMBL/GenBank/DDBJ databases">
        <title>Genomic Encyclopedia of Type Strains, Phase IV (KMG-IV): sequencing the most valuable type-strain genomes for metagenomic binning, comparative biology and taxonomic classification.</title>
        <authorList>
            <person name="Goeker M."/>
        </authorList>
    </citation>
    <scope>NUCLEOTIDE SEQUENCE [LARGE SCALE GENOMIC DNA]</scope>
    <source>
        <strain evidence="2 3">DSM 25024</strain>
    </source>
</reference>
<proteinExistence type="predicted"/>
<organism evidence="2 3">
    <name type="scientific">Aureimonas phyllosphaerae</name>
    <dbReference type="NCBI Taxonomy" id="1166078"/>
    <lineage>
        <taxon>Bacteria</taxon>
        <taxon>Pseudomonadati</taxon>
        <taxon>Pseudomonadota</taxon>
        <taxon>Alphaproteobacteria</taxon>
        <taxon>Hyphomicrobiales</taxon>
        <taxon>Aurantimonadaceae</taxon>
        <taxon>Aureimonas</taxon>
    </lineage>
</organism>